<dbReference type="InterPro" id="IPR000873">
    <property type="entry name" value="AMP-dep_synth/lig_dom"/>
</dbReference>
<dbReference type="RefSeq" id="WP_006590558.1">
    <property type="nucleotide sequence ID" value="NZ_BAHD01000001.1"/>
</dbReference>
<evidence type="ECO:0000313" key="5">
    <source>
        <dbReference type="Proteomes" id="UP000008366"/>
    </source>
</evidence>
<evidence type="ECO:0000313" key="4">
    <source>
        <dbReference type="EMBL" id="GAB94025.1"/>
    </source>
</evidence>
<comment type="similarity">
    <text evidence="1">Belongs to the ATP-dependent AMP-binding enzyme family.</text>
</comment>
<evidence type="ECO:0000256" key="2">
    <source>
        <dbReference type="SAM" id="MobiDB-lite"/>
    </source>
</evidence>
<dbReference type="EMBL" id="BAHD01000001">
    <property type="protein sequence ID" value="GAB94025.1"/>
    <property type="molecule type" value="Genomic_DNA"/>
</dbReference>
<dbReference type="PANTHER" id="PTHR43201:SF8">
    <property type="entry name" value="ACYL-COA SYNTHETASE FAMILY MEMBER 3"/>
    <property type="match status" value="1"/>
</dbReference>
<dbReference type="OrthoDB" id="8445630at2"/>
<dbReference type="GO" id="GO:0006631">
    <property type="term" value="P:fatty acid metabolic process"/>
    <property type="evidence" value="ECO:0007669"/>
    <property type="project" value="TreeGrafter"/>
</dbReference>
<sequence>MTLTPATRALDHTPAVRHTDPATTGALTTYLRALGEGRSIVVRPRAAFEGLKRVTATLTALAPDPLLVTDLHENADLHSVTDPPSDSAAVLPDPEPEAVFAYHTSGSTGSPKCVVYRREQVLSHAQAVSDVLELGREFVWAALPPMRFAYGLSIVNSHHFAGLPVTFTDADWGLPGLEPLLADDDKPLALYALPQHTPLLLASTIPGDRLGRLLIAGGRLSGTSATALARRFPRLQLTNMYGQAEMGPRLATWHGPAGDFTEGLIGRPIPGVTLALADDAPPADTRAGDANSAGEPTSRDDRSDSRPILARSEHAMTYCLRAPYEALEPFAGRTELVPTGDLGHRIDAGPHTTLWHHAGRADNVVNVAGTKVDARRVAAIVHEAVAPLLIGVSTRPGRLGGDVVPVVELVPDGPAPRSTAPIRRALHAEFGSLAALFDIKYVDRLTAKESGK</sequence>
<feature type="region of interest" description="Disordered" evidence="2">
    <location>
        <begin position="276"/>
        <end position="306"/>
    </location>
</feature>
<dbReference type="InterPro" id="IPR042099">
    <property type="entry name" value="ANL_N_sf"/>
</dbReference>
<dbReference type="PANTHER" id="PTHR43201">
    <property type="entry name" value="ACYL-COA SYNTHETASE"/>
    <property type="match status" value="1"/>
</dbReference>
<dbReference type="STRING" id="1184609.KILIM_001_00270"/>
<dbReference type="Pfam" id="PF00501">
    <property type="entry name" value="AMP-binding"/>
    <property type="match status" value="1"/>
</dbReference>
<dbReference type="Gene3D" id="3.40.50.12780">
    <property type="entry name" value="N-terminal domain of ligase-like"/>
    <property type="match status" value="1"/>
</dbReference>
<dbReference type="AlphaFoldDB" id="K6W4E0"/>
<dbReference type="SUPFAM" id="SSF56801">
    <property type="entry name" value="Acetyl-CoA synthetase-like"/>
    <property type="match status" value="1"/>
</dbReference>
<accession>K6W4E0</accession>
<evidence type="ECO:0000259" key="3">
    <source>
        <dbReference type="Pfam" id="PF00501"/>
    </source>
</evidence>
<comment type="caution">
    <text evidence="4">The sequence shown here is derived from an EMBL/GenBank/DDBJ whole genome shotgun (WGS) entry which is preliminary data.</text>
</comment>
<evidence type="ECO:0000256" key="1">
    <source>
        <dbReference type="ARBA" id="ARBA00006432"/>
    </source>
</evidence>
<dbReference type="eggNOG" id="COG0318">
    <property type="taxonomic scope" value="Bacteria"/>
</dbReference>
<organism evidence="4 5">
    <name type="scientific">Kineosphaera limosa NBRC 100340</name>
    <dbReference type="NCBI Taxonomy" id="1184609"/>
    <lineage>
        <taxon>Bacteria</taxon>
        <taxon>Bacillati</taxon>
        <taxon>Actinomycetota</taxon>
        <taxon>Actinomycetes</taxon>
        <taxon>Micrococcales</taxon>
        <taxon>Dermatophilaceae</taxon>
        <taxon>Kineosphaera</taxon>
    </lineage>
</organism>
<gene>
    <name evidence="4" type="ORF">KILIM_001_00270</name>
</gene>
<dbReference type="Proteomes" id="UP000008366">
    <property type="component" value="Unassembled WGS sequence"/>
</dbReference>
<feature type="region of interest" description="Disordered" evidence="2">
    <location>
        <begin position="1"/>
        <end position="21"/>
    </location>
</feature>
<keyword evidence="5" id="KW-1185">Reference proteome</keyword>
<name>K6W4E0_9MICO</name>
<feature type="domain" description="AMP-dependent synthetase/ligase" evidence="3">
    <location>
        <begin position="71"/>
        <end position="280"/>
    </location>
</feature>
<reference evidence="4 5" key="1">
    <citation type="submission" date="2012-08" db="EMBL/GenBank/DDBJ databases">
        <title>Whole genome shotgun sequence of Kineosphaera limosa NBRC 100340.</title>
        <authorList>
            <person name="Yoshida I."/>
            <person name="Isaki S."/>
            <person name="Hosoyama A."/>
            <person name="Tsuchikane K."/>
            <person name="Katsumata H."/>
            <person name="Ando Y."/>
            <person name="Ohji S."/>
            <person name="Hamada M."/>
            <person name="Tamura T."/>
            <person name="Yamazoe A."/>
            <person name="Yamazaki S."/>
            <person name="Fujita N."/>
        </authorList>
    </citation>
    <scope>NUCLEOTIDE SEQUENCE [LARGE SCALE GENOMIC DNA]</scope>
    <source>
        <strain evidence="4 5">NBRC 100340</strain>
    </source>
</reference>
<protein>
    <recommendedName>
        <fullName evidence="3">AMP-dependent synthetase/ligase domain-containing protein</fullName>
    </recommendedName>
</protein>
<dbReference type="GO" id="GO:0031956">
    <property type="term" value="F:medium-chain fatty acid-CoA ligase activity"/>
    <property type="evidence" value="ECO:0007669"/>
    <property type="project" value="TreeGrafter"/>
</dbReference>
<feature type="compositionally biased region" description="Low complexity" evidence="2">
    <location>
        <begin position="276"/>
        <end position="290"/>
    </location>
</feature>
<proteinExistence type="inferred from homology"/>